<dbReference type="InterPro" id="IPR050857">
    <property type="entry name" value="D-2-hydroxyacid_DH"/>
</dbReference>
<dbReference type="KEGG" id="ard:AXF14_09295"/>
<dbReference type="SUPFAM" id="SSF52283">
    <property type="entry name" value="Formate/glycerate dehydrogenase catalytic domain-like"/>
    <property type="match status" value="1"/>
</dbReference>
<dbReference type="Gene3D" id="3.40.50.720">
    <property type="entry name" value="NAD(P)-binding Rossmann-like Domain"/>
    <property type="match status" value="2"/>
</dbReference>
<dbReference type="SUPFAM" id="SSF51735">
    <property type="entry name" value="NAD(P)-binding Rossmann-fold domains"/>
    <property type="match status" value="1"/>
</dbReference>
<dbReference type="OrthoDB" id="9793626at2"/>
<dbReference type="GO" id="GO:0006564">
    <property type="term" value="P:L-serine biosynthetic process"/>
    <property type="evidence" value="ECO:0007669"/>
    <property type="project" value="UniProtKB-ARBA"/>
</dbReference>
<dbReference type="GO" id="GO:0004617">
    <property type="term" value="F:phosphoglycerate dehydrogenase activity"/>
    <property type="evidence" value="ECO:0007669"/>
    <property type="project" value="UniProtKB-ARBA"/>
</dbReference>
<accession>A0A0X8JF82</accession>
<dbReference type="InterPro" id="IPR029752">
    <property type="entry name" value="D-isomer_DH_CS1"/>
</dbReference>
<dbReference type="Pfam" id="PF02826">
    <property type="entry name" value="2-Hacid_dh_C"/>
    <property type="match status" value="1"/>
</dbReference>
<gene>
    <name evidence="5" type="ORF">AXF14_09295</name>
</gene>
<dbReference type="InterPro" id="IPR006140">
    <property type="entry name" value="D-isomer_DH_NAD-bd"/>
</dbReference>
<comment type="similarity">
    <text evidence="1">Belongs to the D-isomer specific 2-hydroxyacid dehydrogenase family.</text>
</comment>
<dbReference type="CDD" id="cd12171">
    <property type="entry name" value="2-Hacid_dh_10"/>
    <property type="match status" value="1"/>
</dbReference>
<dbReference type="STRING" id="111015.AXF14_09295"/>
<proteinExistence type="inferred from homology"/>
<reference evidence="6" key="1">
    <citation type="submission" date="2016-02" db="EMBL/GenBank/DDBJ databases">
        <authorList>
            <person name="Holder M.E."/>
            <person name="Ajami N.J."/>
            <person name="Petrosino J.F."/>
        </authorList>
    </citation>
    <scope>NUCLEOTIDE SEQUENCE [LARGE SCALE GENOMIC DNA]</scope>
    <source>
        <strain evidence="6">CCUG 36733</strain>
    </source>
</reference>
<evidence type="ECO:0000256" key="1">
    <source>
        <dbReference type="ARBA" id="ARBA00005854"/>
    </source>
</evidence>
<evidence type="ECO:0000313" key="6">
    <source>
        <dbReference type="Proteomes" id="UP000065220"/>
    </source>
</evidence>
<dbReference type="FunFam" id="3.40.50.720:FF:000041">
    <property type="entry name" value="D-3-phosphoglycerate dehydrogenase"/>
    <property type="match status" value="1"/>
</dbReference>
<dbReference type="PANTHER" id="PTHR42789:SF1">
    <property type="entry name" value="D-ISOMER SPECIFIC 2-HYDROXYACID DEHYDROGENASE FAMILY PROTEIN (AFU_ORTHOLOGUE AFUA_6G10090)"/>
    <property type="match status" value="1"/>
</dbReference>
<sequence>MKILAIADGFIPADYILEGFKGHPEMSDELEVRTWVHESIEALQADNLAVEHGGPESVEVPAELFEGVEDVEVIVTQFCPVPRSILERAVRLRAVGVMRGGAENVDVDAAAERGVKVLNTPGRNAEAVAEFTLGLMLTEMRNISRSEARLRKGSWDRDFPDAAAIPEIEGKTVGVIGYGQIGRRVSRFVRAMGASVLAYDPWATEVEDGVELLGDLLDLASRSDIVTIHARLTAETHHLVSKEVLAAMRPGAFLINSARSGLVDEQALLEALRSRSIMGAAIDTFDHEPLPLDSGFQDLENVTITGHLAGSTVDAFKKTPSLLADRIVRELAGR</sequence>
<keyword evidence="2" id="KW-0560">Oxidoreductase</keyword>
<keyword evidence="6" id="KW-1185">Reference proteome</keyword>
<organism evidence="5 6">
    <name type="scientific">Actinomyces radicidentis</name>
    <dbReference type="NCBI Taxonomy" id="111015"/>
    <lineage>
        <taxon>Bacteria</taxon>
        <taxon>Bacillati</taxon>
        <taxon>Actinomycetota</taxon>
        <taxon>Actinomycetes</taxon>
        <taxon>Actinomycetales</taxon>
        <taxon>Actinomycetaceae</taxon>
        <taxon>Actinomyces</taxon>
    </lineage>
</organism>
<keyword evidence="3" id="KW-0520">NAD</keyword>
<dbReference type="RefSeq" id="WP_067942749.1">
    <property type="nucleotide sequence ID" value="NZ_CAUHMM010000056.1"/>
</dbReference>
<dbReference type="PANTHER" id="PTHR42789">
    <property type="entry name" value="D-ISOMER SPECIFIC 2-HYDROXYACID DEHYDROGENASE FAMILY PROTEIN (AFU_ORTHOLOGUE AFUA_6G10090)"/>
    <property type="match status" value="1"/>
</dbReference>
<evidence type="ECO:0000313" key="5">
    <source>
        <dbReference type="EMBL" id="AMD87745.1"/>
    </source>
</evidence>
<dbReference type="PROSITE" id="PS00065">
    <property type="entry name" value="D_2_HYDROXYACID_DH_1"/>
    <property type="match status" value="1"/>
</dbReference>
<evidence type="ECO:0000259" key="4">
    <source>
        <dbReference type="Pfam" id="PF02826"/>
    </source>
</evidence>
<evidence type="ECO:0000256" key="2">
    <source>
        <dbReference type="ARBA" id="ARBA00023002"/>
    </source>
</evidence>
<dbReference type="EMBL" id="CP014228">
    <property type="protein sequence ID" value="AMD87745.1"/>
    <property type="molecule type" value="Genomic_DNA"/>
</dbReference>
<dbReference type="GO" id="GO:0047545">
    <property type="term" value="F:(S)-2-hydroxyglutarate dehydrogenase activity"/>
    <property type="evidence" value="ECO:0007669"/>
    <property type="project" value="UniProtKB-ARBA"/>
</dbReference>
<dbReference type="GO" id="GO:0051287">
    <property type="term" value="F:NAD binding"/>
    <property type="evidence" value="ECO:0007669"/>
    <property type="project" value="InterPro"/>
</dbReference>
<protein>
    <submittedName>
        <fullName evidence="5">Oxidoreductase</fullName>
    </submittedName>
</protein>
<name>A0A0X8JF82_ACTRD</name>
<feature type="domain" description="D-isomer specific 2-hydroxyacid dehydrogenase NAD-binding" evidence="4">
    <location>
        <begin position="133"/>
        <end position="309"/>
    </location>
</feature>
<dbReference type="AlphaFoldDB" id="A0A0X8JF82"/>
<dbReference type="InterPro" id="IPR036291">
    <property type="entry name" value="NAD(P)-bd_dom_sf"/>
</dbReference>
<evidence type="ECO:0000256" key="3">
    <source>
        <dbReference type="ARBA" id="ARBA00023027"/>
    </source>
</evidence>
<dbReference type="Proteomes" id="UP000065220">
    <property type="component" value="Chromosome"/>
</dbReference>